<feature type="signal peptide" evidence="7">
    <location>
        <begin position="1"/>
        <end position="18"/>
    </location>
</feature>
<dbReference type="RefSeq" id="WP_248008535.1">
    <property type="nucleotide sequence ID" value="NZ_JAJHVV010000005.1"/>
</dbReference>
<accession>A0A9X1XKA5</accession>
<proteinExistence type="predicted"/>
<evidence type="ECO:0000256" key="2">
    <source>
        <dbReference type="ARBA" id="ARBA00022617"/>
    </source>
</evidence>
<evidence type="ECO:0000256" key="6">
    <source>
        <dbReference type="PROSITE-ProRule" id="PRU00433"/>
    </source>
</evidence>
<organism evidence="9 10">
    <name type="scientific">Vibrio amylolyticus</name>
    <dbReference type="NCBI Taxonomy" id="2847292"/>
    <lineage>
        <taxon>Bacteria</taxon>
        <taxon>Pseudomonadati</taxon>
        <taxon>Pseudomonadota</taxon>
        <taxon>Gammaproteobacteria</taxon>
        <taxon>Vibrionales</taxon>
        <taxon>Vibrionaceae</taxon>
        <taxon>Vibrio</taxon>
    </lineage>
</organism>
<feature type="domain" description="Cytochrome c" evidence="8">
    <location>
        <begin position="27"/>
        <end position="108"/>
    </location>
</feature>
<gene>
    <name evidence="9" type="ORF">KP803_09165</name>
</gene>
<keyword evidence="2 6" id="KW-0349">Heme</keyword>
<keyword evidence="7" id="KW-0732">Signal</keyword>
<dbReference type="InterPro" id="IPR050597">
    <property type="entry name" value="Cytochrome_c_Oxidase_Subunit"/>
</dbReference>
<evidence type="ECO:0000256" key="1">
    <source>
        <dbReference type="ARBA" id="ARBA00022448"/>
    </source>
</evidence>
<evidence type="ECO:0000313" key="9">
    <source>
        <dbReference type="EMBL" id="MCK6263448.1"/>
    </source>
</evidence>
<evidence type="ECO:0000256" key="3">
    <source>
        <dbReference type="ARBA" id="ARBA00022723"/>
    </source>
</evidence>
<dbReference type="Proteomes" id="UP001139559">
    <property type="component" value="Unassembled WGS sequence"/>
</dbReference>
<evidence type="ECO:0000313" key="10">
    <source>
        <dbReference type="Proteomes" id="UP001139559"/>
    </source>
</evidence>
<sequence length="108" mass="11882">MKTTTVTLLILFGWSANIADSNATPFGDPELGKLKAPSCVFCHGKTGISTNPSYPNIQGQNELYLYNAMKAYQNGERTGPLSEMMGQQLQRLNDQDLKDVASYFSQAE</sequence>
<dbReference type="Gene3D" id="1.10.760.10">
    <property type="entry name" value="Cytochrome c-like domain"/>
    <property type="match status" value="1"/>
</dbReference>
<dbReference type="GO" id="GO:0046872">
    <property type="term" value="F:metal ion binding"/>
    <property type="evidence" value="ECO:0007669"/>
    <property type="project" value="UniProtKB-KW"/>
</dbReference>
<keyword evidence="1" id="KW-0813">Transport</keyword>
<dbReference type="AlphaFoldDB" id="A0A9X1XKA5"/>
<evidence type="ECO:0000259" key="8">
    <source>
        <dbReference type="PROSITE" id="PS51007"/>
    </source>
</evidence>
<dbReference type="Pfam" id="PF00034">
    <property type="entry name" value="Cytochrom_C"/>
    <property type="match status" value="1"/>
</dbReference>
<dbReference type="GO" id="GO:0009055">
    <property type="term" value="F:electron transfer activity"/>
    <property type="evidence" value="ECO:0007669"/>
    <property type="project" value="InterPro"/>
</dbReference>
<evidence type="ECO:0000256" key="7">
    <source>
        <dbReference type="SAM" id="SignalP"/>
    </source>
</evidence>
<dbReference type="SUPFAM" id="SSF46626">
    <property type="entry name" value="Cytochrome c"/>
    <property type="match status" value="1"/>
</dbReference>
<evidence type="ECO:0000256" key="4">
    <source>
        <dbReference type="ARBA" id="ARBA00022982"/>
    </source>
</evidence>
<keyword evidence="10" id="KW-1185">Reference proteome</keyword>
<feature type="chain" id="PRO_5040983668" evidence="7">
    <location>
        <begin position="19"/>
        <end position="108"/>
    </location>
</feature>
<dbReference type="EMBL" id="JAJHVV010000005">
    <property type="protein sequence ID" value="MCK6263448.1"/>
    <property type="molecule type" value="Genomic_DNA"/>
</dbReference>
<dbReference type="GO" id="GO:0020037">
    <property type="term" value="F:heme binding"/>
    <property type="evidence" value="ECO:0007669"/>
    <property type="project" value="InterPro"/>
</dbReference>
<keyword evidence="3 6" id="KW-0479">Metal-binding</keyword>
<name>A0A9X1XKA5_9VIBR</name>
<reference evidence="9" key="1">
    <citation type="submission" date="2021-11" db="EMBL/GenBank/DDBJ databases">
        <title>Vibrio ZSDE26 sp. nov. and Vibrio ZSDZ34 sp. nov., isolated from coastal seawater in Qingdao.</title>
        <authorList>
            <person name="Zhang P."/>
        </authorList>
    </citation>
    <scope>NUCLEOTIDE SEQUENCE</scope>
    <source>
        <strain evidence="9">ZSDE26</strain>
    </source>
</reference>
<keyword evidence="5 6" id="KW-0408">Iron</keyword>
<comment type="caution">
    <text evidence="9">The sequence shown here is derived from an EMBL/GenBank/DDBJ whole genome shotgun (WGS) entry which is preliminary data.</text>
</comment>
<dbReference type="InterPro" id="IPR036909">
    <property type="entry name" value="Cyt_c-like_dom_sf"/>
</dbReference>
<dbReference type="InterPro" id="IPR009056">
    <property type="entry name" value="Cyt_c-like_dom"/>
</dbReference>
<dbReference type="PANTHER" id="PTHR33751:SF9">
    <property type="entry name" value="CYTOCHROME C4"/>
    <property type="match status" value="1"/>
</dbReference>
<dbReference type="PANTHER" id="PTHR33751">
    <property type="entry name" value="CBB3-TYPE CYTOCHROME C OXIDASE SUBUNIT FIXP"/>
    <property type="match status" value="1"/>
</dbReference>
<keyword evidence="4" id="KW-0249">Electron transport</keyword>
<protein>
    <submittedName>
        <fullName evidence="9">Cytochrome c</fullName>
    </submittedName>
</protein>
<dbReference type="PROSITE" id="PS51007">
    <property type="entry name" value="CYTC"/>
    <property type="match status" value="1"/>
</dbReference>
<evidence type="ECO:0000256" key="5">
    <source>
        <dbReference type="ARBA" id="ARBA00023004"/>
    </source>
</evidence>